<feature type="compositionally biased region" description="Low complexity" evidence="1">
    <location>
        <begin position="371"/>
        <end position="380"/>
    </location>
</feature>
<feature type="region of interest" description="Disordered" evidence="1">
    <location>
        <begin position="331"/>
        <end position="380"/>
    </location>
</feature>
<comment type="caution">
    <text evidence="2">The sequence shown here is derived from an EMBL/GenBank/DDBJ whole genome shotgun (WGS) entry which is preliminary data.</text>
</comment>
<protein>
    <submittedName>
        <fullName evidence="2">Uncharacterized protein</fullName>
    </submittedName>
</protein>
<organism evidence="2 3">
    <name type="scientific">Aspergillus oryzae</name>
    <name type="common">Yellow koji mold</name>
    <dbReference type="NCBI Taxonomy" id="5062"/>
    <lineage>
        <taxon>Eukaryota</taxon>
        <taxon>Fungi</taxon>
        <taxon>Dikarya</taxon>
        <taxon>Ascomycota</taxon>
        <taxon>Pezizomycotina</taxon>
        <taxon>Eurotiomycetes</taxon>
        <taxon>Eurotiomycetidae</taxon>
        <taxon>Eurotiales</taxon>
        <taxon>Aspergillaceae</taxon>
        <taxon>Aspergillus</taxon>
        <taxon>Aspergillus subgen. Circumdati</taxon>
    </lineage>
</organism>
<reference evidence="2 3" key="1">
    <citation type="submission" date="2016-10" db="EMBL/GenBank/DDBJ databases">
        <title>Genome sequencing of Aspergillus oryzae BCC7051.</title>
        <authorList>
            <person name="Thammarongtham C."/>
            <person name="Vorapreeda T."/>
            <person name="Nookaew I."/>
            <person name="Srisuk T."/>
            <person name="Land M."/>
            <person name="Jeennor S."/>
            <person name="Laoteng K."/>
        </authorList>
    </citation>
    <scope>NUCLEOTIDE SEQUENCE [LARGE SCALE GENOMIC DNA]</scope>
    <source>
        <strain evidence="2 3">BCC7051</strain>
    </source>
</reference>
<sequence>MRALLMLHPSIHVVFVRCDAHTVDLAYRADEDALYVHEKWLHPSASPAPAISAGLERDATVDVFACQHVVEELYHQALTLVLGRPDGVRSGPSIWQLVQLAQQKLRQMACMVQASRTEVARTLKVSFYTGHSLLYVDLHGAQSHYLVVLHVAGCPRQSVSLLSRTVAFGNLSQGPWIPTVAKMRDSPGLGEERLGHPSMKAQDGALIGVPPPAIALSGWEDAPVTGETGEAGSASSACKTSAPNAVRETMPLAAAAVASAGSRPLVQMEDNHDVDEGDEALFEANSIADVGNFLGEITQGIIVCGNEEPKDKAETSGADWALINPPFSSEATARSGEVGSGALLTNDSTETCKSEEQGTALSSMHQVVGDSSSPPSSAPQPLLNLPRTETAWWTAWLAQDHRLDPGDITNGSCYKQLDGSYELRDQYQQFARGKYVQVMTGPDASSGQTSRCILYIHRVLIPVPGKVDSPKLIATRYTFLADHHVLGYGAADFSDRELLLHFQNIDQMAKESDAELLDTRGMVYHARGRVGSTISGDTHPWNPILYFFATPLEPSPLDQCRSSCFSLFPVAAVLDLTPDDANLSAGFAHAGFRIHAVIGFDAERHQSWKVQHRDATVYPWNTTSIIVDPESAAAGLSELRTVSRESMLLLAAPGRTKPQWIDDTLSALQDLTEPLELERGESGDNQGKLGNLRQQPLITVTSPSGESPGVLDSTSVDGLHTLEGEQTHGSTPIKVACNIAITVGRVIGEFSKQNHSGTQVSVPSGERIKRQKL</sequence>
<gene>
    <name evidence="2" type="ORF">OAory_01095480</name>
</gene>
<evidence type="ECO:0000313" key="2">
    <source>
        <dbReference type="EMBL" id="OOO03907.1"/>
    </source>
</evidence>
<name>A0A1S9D499_ASPOZ</name>
<dbReference type="AlphaFoldDB" id="A0A1S9D499"/>
<evidence type="ECO:0000256" key="1">
    <source>
        <dbReference type="SAM" id="MobiDB-lite"/>
    </source>
</evidence>
<evidence type="ECO:0000313" key="3">
    <source>
        <dbReference type="Proteomes" id="UP000190312"/>
    </source>
</evidence>
<dbReference type="VEuPathDB" id="FungiDB:AO090010000782"/>
<dbReference type="Proteomes" id="UP000190312">
    <property type="component" value="Unassembled WGS sequence"/>
</dbReference>
<proteinExistence type="predicted"/>
<accession>A0A1S9D499</accession>
<dbReference type="EMBL" id="MKZY01000012">
    <property type="protein sequence ID" value="OOO03907.1"/>
    <property type="molecule type" value="Genomic_DNA"/>
</dbReference>